<dbReference type="OrthoDB" id="9804333at2"/>
<name>G8QUP4_SPHPG</name>
<organism evidence="1 2">
    <name type="scientific">Sphaerochaeta pleomorpha (strain ATCC BAA-1885 / DSM 22778 / Grapes)</name>
    <dbReference type="NCBI Taxonomy" id="158190"/>
    <lineage>
        <taxon>Bacteria</taxon>
        <taxon>Pseudomonadati</taxon>
        <taxon>Spirochaetota</taxon>
        <taxon>Spirochaetia</taxon>
        <taxon>Spirochaetales</taxon>
        <taxon>Sphaerochaetaceae</taxon>
        <taxon>Sphaerochaeta</taxon>
    </lineage>
</organism>
<dbReference type="KEGG" id="sgp:SpiGrapes_2591"/>
<accession>G8QUP4</accession>
<dbReference type="InterPro" id="IPR016195">
    <property type="entry name" value="Pol/histidinol_Pase-like"/>
</dbReference>
<gene>
    <name evidence="1" type="ordered locus">SpiGrapes_2591</name>
</gene>
<proteinExistence type="predicted"/>
<protein>
    <submittedName>
        <fullName evidence="1">Uncharacterized protein</fullName>
    </submittedName>
</protein>
<dbReference type="eggNOG" id="COG0613">
    <property type="taxonomic scope" value="Bacteria"/>
</dbReference>
<dbReference type="AlphaFoldDB" id="G8QUP4"/>
<sequence>MEMQDLERDINNPDKTIRMEASVKLGSLIESNDLRRTALQEVNNHVHTTWSFSPYEPAAAAFKAWKAGLGIVGSIDHDSIGAATEMLDSAQNIGIASTVGFEIRVSFKDTVFADRKINNPDSEGLVYMCVHGVPRQKIGEVEAFLKPVHAIRNKRNEAQIAALQALVGPYGYDLDFKRDIVPLSRSAEGGSITERHILYAMALQTIAMFKKGEKLVSFVKNDLQVPLSQNIESLLLDTDNPHYAYDLLGVLKGNFLPRFFIQPEKAECPDVRQVVSFGTQIGAIPAYAYLGDIEKSVTGDKKSERFEDAYLVELMDLLSDIGFPAITYMPPRNTVQQMKRLQGLARERGMMEISGVDINSSRQSFNCPELLGECCNHLVDSAWALVAHEKLSTCNQSLGLFSADNPLSSLSLADRVKRYAAIGRRMDVRQPLEIIHLFE</sequence>
<evidence type="ECO:0000313" key="1">
    <source>
        <dbReference type="EMBL" id="AEV30352.1"/>
    </source>
</evidence>
<dbReference type="Gene3D" id="3.20.20.140">
    <property type="entry name" value="Metal-dependent hydrolases"/>
    <property type="match status" value="1"/>
</dbReference>
<dbReference type="HOGENOM" id="CLU_598436_0_0_12"/>
<reference evidence="1 2" key="1">
    <citation type="submission" date="2011-11" db="EMBL/GenBank/DDBJ databases">
        <title>Complete sequence of Spirochaeta sp. grapes.</title>
        <authorList>
            <consortium name="US DOE Joint Genome Institute"/>
            <person name="Lucas S."/>
            <person name="Han J."/>
            <person name="Lapidus A."/>
            <person name="Cheng J.-F."/>
            <person name="Goodwin L."/>
            <person name="Pitluck S."/>
            <person name="Peters L."/>
            <person name="Ovchinnikova G."/>
            <person name="Munk A.C."/>
            <person name="Detter J.C."/>
            <person name="Han C."/>
            <person name="Tapia R."/>
            <person name="Land M."/>
            <person name="Hauser L."/>
            <person name="Kyrpides N."/>
            <person name="Ivanova N."/>
            <person name="Pagani I."/>
            <person name="Ritalahtilisa K."/>
            <person name="Loeffler F."/>
            <person name="Woyke T."/>
        </authorList>
    </citation>
    <scope>NUCLEOTIDE SEQUENCE [LARGE SCALE GENOMIC DNA]</scope>
    <source>
        <strain evidence="2">ATCC BAA-1885 / DSM 22778 / Grapes</strain>
    </source>
</reference>
<keyword evidence="2" id="KW-1185">Reference proteome</keyword>
<dbReference type="RefSeq" id="WP_014271192.1">
    <property type="nucleotide sequence ID" value="NC_016633.1"/>
</dbReference>
<dbReference type="EMBL" id="CP003155">
    <property type="protein sequence ID" value="AEV30352.1"/>
    <property type="molecule type" value="Genomic_DNA"/>
</dbReference>
<dbReference type="SUPFAM" id="SSF89550">
    <property type="entry name" value="PHP domain-like"/>
    <property type="match status" value="1"/>
</dbReference>
<evidence type="ECO:0000313" key="2">
    <source>
        <dbReference type="Proteomes" id="UP000005632"/>
    </source>
</evidence>
<dbReference type="Proteomes" id="UP000005632">
    <property type="component" value="Chromosome"/>
</dbReference>
<dbReference type="STRING" id="158190.SpiGrapes_2591"/>